<gene>
    <name evidence="3" type="ORF">E2R66_19840</name>
</gene>
<dbReference type="InterPro" id="IPR019405">
    <property type="entry name" value="Lactonase_7-beta_prop"/>
</dbReference>
<dbReference type="SUPFAM" id="SSF51004">
    <property type="entry name" value="C-terminal (heme d1) domain of cytochrome cd1-nitrite reductase"/>
    <property type="match status" value="1"/>
</dbReference>
<dbReference type="GO" id="GO:0005829">
    <property type="term" value="C:cytosol"/>
    <property type="evidence" value="ECO:0007669"/>
    <property type="project" value="TreeGrafter"/>
</dbReference>
<evidence type="ECO:0000313" key="3">
    <source>
        <dbReference type="EMBL" id="TFF35238.1"/>
    </source>
</evidence>
<reference evidence="3 4" key="1">
    <citation type="journal article" date="2017" name="Int. J. Syst. Evol. Microbiol.">
        <title>Mucilaginibacterpsychrotolerans sp. nov., isolated from peatlands.</title>
        <authorList>
            <person name="Deng Y."/>
            <person name="Shen L."/>
            <person name="Xu B."/>
            <person name="Liu Y."/>
            <person name="Gu Z."/>
            <person name="Liu H."/>
            <person name="Zhou Y."/>
        </authorList>
    </citation>
    <scope>NUCLEOTIDE SEQUENCE [LARGE SCALE GENOMIC DNA]</scope>
    <source>
        <strain evidence="3 4">NH7-4</strain>
    </source>
</reference>
<evidence type="ECO:0000256" key="1">
    <source>
        <dbReference type="ARBA" id="ARBA00005564"/>
    </source>
</evidence>
<organism evidence="3 4">
    <name type="scientific">Mucilaginibacter psychrotolerans</name>
    <dbReference type="NCBI Taxonomy" id="1524096"/>
    <lineage>
        <taxon>Bacteria</taxon>
        <taxon>Pseudomonadati</taxon>
        <taxon>Bacteroidota</taxon>
        <taxon>Sphingobacteriia</taxon>
        <taxon>Sphingobacteriales</taxon>
        <taxon>Sphingobacteriaceae</taxon>
        <taxon>Mucilaginibacter</taxon>
    </lineage>
</organism>
<comment type="similarity">
    <text evidence="1">Belongs to the cycloisomerase 2 family.</text>
</comment>
<dbReference type="PANTHER" id="PTHR30344">
    <property type="entry name" value="6-PHOSPHOGLUCONOLACTONASE-RELATED"/>
    <property type="match status" value="1"/>
</dbReference>
<dbReference type="Pfam" id="PF10282">
    <property type="entry name" value="Lactonase"/>
    <property type="match status" value="1"/>
</dbReference>
<keyword evidence="2" id="KW-0313">Glucose metabolism</keyword>
<sequence length="371" mass="40135">MIAALLIPAVTFAQKPLPKTYDLLVGAYTNGKSKGITVFRFYAETGRLAYLSQIDDVSNPSYLTVSADSKFVYAVNENDKGEVSSFSFDPKMGALKFINKQLTLGGAPCYVSVDKANKSLFVANYSGGNIAVLPLNEDGSIAPSVQTIGDSGPFGPNKDRQEKAHVHTAVLSPDEKYVFYTDLGTDKLHITRYKPGKDSPLSGVKPPFVSVTPGGGPRHLDFSLDKKHLYLVQEMGSAVTMFDYNSGKLTPKQTVTLLKDGYTGATGAADIHVSPNGLFLYASNRGDANDISVFSINQETGELTFVDRRAINGKTPRNFVIDPTGNFLLVANQNSDVVYVYKLDKNTGKMLGIVYKVEVGNPVCLKFAPAQ</sequence>
<keyword evidence="4" id="KW-1185">Reference proteome</keyword>
<accession>A0A4Y8S8D3</accession>
<proteinExistence type="inferred from homology"/>
<dbReference type="AlphaFoldDB" id="A0A4Y8S8D3"/>
<dbReference type="GO" id="GO:0017057">
    <property type="term" value="F:6-phosphogluconolactonase activity"/>
    <property type="evidence" value="ECO:0007669"/>
    <property type="project" value="TreeGrafter"/>
</dbReference>
<dbReference type="Gene3D" id="2.130.10.10">
    <property type="entry name" value="YVTN repeat-like/Quinoprotein amine dehydrogenase"/>
    <property type="match status" value="1"/>
</dbReference>
<keyword evidence="2" id="KW-0119">Carbohydrate metabolism</keyword>
<dbReference type="PANTHER" id="PTHR30344:SF1">
    <property type="entry name" value="6-PHOSPHOGLUCONOLACTONASE"/>
    <property type="match status" value="1"/>
</dbReference>
<protein>
    <submittedName>
        <fullName evidence="3">Lactonase family protein</fullName>
    </submittedName>
</protein>
<dbReference type="InterPro" id="IPR015943">
    <property type="entry name" value="WD40/YVTN_repeat-like_dom_sf"/>
</dbReference>
<evidence type="ECO:0000313" key="4">
    <source>
        <dbReference type="Proteomes" id="UP000297540"/>
    </source>
</evidence>
<comment type="caution">
    <text evidence="3">The sequence shown here is derived from an EMBL/GenBank/DDBJ whole genome shotgun (WGS) entry which is preliminary data.</text>
</comment>
<dbReference type="OrthoDB" id="9790815at2"/>
<name>A0A4Y8S8D3_9SPHI</name>
<dbReference type="FunFam" id="2.130.10.10:FF:000306">
    <property type="entry name" value="3-carboxymuconate cyclase"/>
    <property type="match status" value="1"/>
</dbReference>
<dbReference type="InterPro" id="IPR011048">
    <property type="entry name" value="Haem_d1_sf"/>
</dbReference>
<dbReference type="Proteomes" id="UP000297540">
    <property type="component" value="Unassembled WGS sequence"/>
</dbReference>
<dbReference type="GO" id="GO:0006006">
    <property type="term" value="P:glucose metabolic process"/>
    <property type="evidence" value="ECO:0007669"/>
    <property type="project" value="UniProtKB-KW"/>
</dbReference>
<dbReference type="EMBL" id="SOZE01000023">
    <property type="protein sequence ID" value="TFF35238.1"/>
    <property type="molecule type" value="Genomic_DNA"/>
</dbReference>
<evidence type="ECO:0000256" key="2">
    <source>
        <dbReference type="ARBA" id="ARBA00022526"/>
    </source>
</evidence>
<dbReference type="InterPro" id="IPR050282">
    <property type="entry name" value="Cycloisomerase_2"/>
</dbReference>